<keyword evidence="3" id="KW-1185">Reference proteome</keyword>
<evidence type="ECO:0000313" key="3">
    <source>
        <dbReference type="Proteomes" id="UP000248806"/>
    </source>
</evidence>
<sequence length="50" mass="5404">MLLSTLLILLGGICTGLCAGVFFAFPVAIVPALRAMEATQHIKMMIEIRK</sequence>
<dbReference type="Proteomes" id="UP000248806">
    <property type="component" value="Unassembled WGS sequence"/>
</dbReference>
<keyword evidence="1" id="KW-0472">Membrane</keyword>
<name>A0A326U1P3_THEHA</name>
<accession>A0A326U1P3</accession>
<reference evidence="2 3" key="1">
    <citation type="submission" date="2018-06" db="EMBL/GenBank/DDBJ databases">
        <title>Genomic Encyclopedia of Archaeal and Bacterial Type Strains, Phase II (KMG-II): from individual species to whole genera.</title>
        <authorList>
            <person name="Goeker M."/>
        </authorList>
    </citation>
    <scope>NUCLEOTIDE SEQUENCE [LARGE SCALE GENOMIC DNA]</scope>
    <source>
        <strain evidence="2 3">ATCC BAA-1881</strain>
    </source>
</reference>
<gene>
    <name evidence="2" type="ORF">EI42_04707</name>
</gene>
<protein>
    <submittedName>
        <fullName evidence="2">Uncharacterized protein</fullName>
    </submittedName>
</protein>
<dbReference type="RefSeq" id="WP_170142846.1">
    <property type="nucleotide sequence ID" value="NZ_BIFX01000002.1"/>
</dbReference>
<dbReference type="EMBL" id="QKUF01000023">
    <property type="protein sequence ID" value="PZW24016.1"/>
    <property type="molecule type" value="Genomic_DNA"/>
</dbReference>
<dbReference type="AlphaFoldDB" id="A0A326U1P3"/>
<evidence type="ECO:0000256" key="1">
    <source>
        <dbReference type="SAM" id="Phobius"/>
    </source>
</evidence>
<comment type="caution">
    <text evidence="2">The sequence shown here is derived from an EMBL/GenBank/DDBJ whole genome shotgun (WGS) entry which is preliminary data.</text>
</comment>
<keyword evidence="1" id="KW-0812">Transmembrane</keyword>
<organism evidence="2 3">
    <name type="scientific">Thermosporothrix hazakensis</name>
    <dbReference type="NCBI Taxonomy" id="644383"/>
    <lineage>
        <taxon>Bacteria</taxon>
        <taxon>Bacillati</taxon>
        <taxon>Chloroflexota</taxon>
        <taxon>Ktedonobacteria</taxon>
        <taxon>Ktedonobacterales</taxon>
        <taxon>Thermosporotrichaceae</taxon>
        <taxon>Thermosporothrix</taxon>
    </lineage>
</organism>
<proteinExistence type="predicted"/>
<evidence type="ECO:0000313" key="2">
    <source>
        <dbReference type="EMBL" id="PZW24016.1"/>
    </source>
</evidence>
<keyword evidence="1" id="KW-1133">Transmembrane helix</keyword>
<feature type="transmembrane region" description="Helical" evidence="1">
    <location>
        <begin position="6"/>
        <end position="33"/>
    </location>
</feature>